<dbReference type="RefSeq" id="XP_056511397.1">
    <property type="nucleotide sequence ID" value="XM_056655784.1"/>
</dbReference>
<proteinExistence type="predicted"/>
<dbReference type="EMBL" id="JAPMSZ010000007">
    <property type="protein sequence ID" value="KAJ5095846.1"/>
    <property type="molecule type" value="Genomic_DNA"/>
</dbReference>
<dbReference type="Gene3D" id="3.40.390.10">
    <property type="entry name" value="Collagenase (Catalytic Domain)"/>
    <property type="match status" value="1"/>
</dbReference>
<protein>
    <recommendedName>
        <fullName evidence="4">Lysine-specific metallo-endopeptidase domain-containing protein</fullName>
    </recommendedName>
</protein>
<comment type="caution">
    <text evidence="2">The sequence shown here is derived from an EMBL/GenBank/DDBJ whole genome shotgun (WGS) entry which is preliminary data.</text>
</comment>
<keyword evidence="1" id="KW-0732">Signal</keyword>
<reference evidence="2" key="2">
    <citation type="journal article" date="2023" name="IMA Fungus">
        <title>Comparative genomic study of the Penicillium genus elucidates a diverse pangenome and 15 lateral gene transfer events.</title>
        <authorList>
            <person name="Petersen C."/>
            <person name="Sorensen T."/>
            <person name="Nielsen M.R."/>
            <person name="Sondergaard T.E."/>
            <person name="Sorensen J.L."/>
            <person name="Fitzpatrick D.A."/>
            <person name="Frisvad J.C."/>
            <person name="Nielsen K.L."/>
        </authorList>
    </citation>
    <scope>NUCLEOTIDE SEQUENCE</scope>
    <source>
        <strain evidence="2">IBT 34128</strain>
    </source>
</reference>
<evidence type="ECO:0000256" key="1">
    <source>
        <dbReference type="SAM" id="SignalP"/>
    </source>
</evidence>
<dbReference type="InterPro" id="IPR024079">
    <property type="entry name" value="MetalloPept_cat_dom_sf"/>
</dbReference>
<dbReference type="GO" id="GO:0008237">
    <property type="term" value="F:metallopeptidase activity"/>
    <property type="evidence" value="ECO:0007669"/>
    <property type="project" value="InterPro"/>
</dbReference>
<dbReference type="Proteomes" id="UP001141434">
    <property type="component" value="Unassembled WGS sequence"/>
</dbReference>
<gene>
    <name evidence="2" type="ORF">NUU61_005202</name>
</gene>
<evidence type="ECO:0008006" key="4">
    <source>
        <dbReference type="Google" id="ProtNLM"/>
    </source>
</evidence>
<evidence type="ECO:0000313" key="2">
    <source>
        <dbReference type="EMBL" id="KAJ5095846.1"/>
    </source>
</evidence>
<evidence type="ECO:0000313" key="3">
    <source>
        <dbReference type="Proteomes" id="UP001141434"/>
    </source>
</evidence>
<dbReference type="SUPFAM" id="SSF55486">
    <property type="entry name" value="Metalloproteases ('zincins'), catalytic domain"/>
    <property type="match status" value="1"/>
</dbReference>
<dbReference type="OrthoDB" id="4365670at2759"/>
<organism evidence="2 3">
    <name type="scientific">Penicillium alfredii</name>
    <dbReference type="NCBI Taxonomy" id="1506179"/>
    <lineage>
        <taxon>Eukaryota</taxon>
        <taxon>Fungi</taxon>
        <taxon>Dikarya</taxon>
        <taxon>Ascomycota</taxon>
        <taxon>Pezizomycotina</taxon>
        <taxon>Eurotiomycetes</taxon>
        <taxon>Eurotiomycetidae</taxon>
        <taxon>Eurotiales</taxon>
        <taxon>Aspergillaceae</taxon>
        <taxon>Penicillium</taxon>
    </lineage>
</organism>
<dbReference type="GeneID" id="81394952"/>
<accession>A0A9W9F944</accession>
<keyword evidence="3" id="KW-1185">Reference proteome</keyword>
<feature type="signal peptide" evidence="1">
    <location>
        <begin position="1"/>
        <end position="23"/>
    </location>
</feature>
<sequence>MRILTALLAVTAALIPLREGVLARKPWNQLQAADIVQWPGDCKPSECVDYEMDEMIQETALLADAASKVIDIFLGKKSNKVVPKSSANKRFLEASKAMWNDDFADAPDDPKSWAVEQSKRFILSAVQARTTQGWYISNWYSPKRKDPKYPNDRTKDKRIESRVVRLLTNEKICQGTTLGETFYYERVIGICNRVFSFEKLTRLIRYQERLAVGMDLSRTQKTRGGYFLHEALHFLDHENKEIDIGHGKERAYGWELCTALARKDDRAKDARYNPDNYHWFAMAVALHRVKWYPDGKKVL</sequence>
<reference evidence="2" key="1">
    <citation type="submission" date="2022-11" db="EMBL/GenBank/DDBJ databases">
        <authorList>
            <person name="Petersen C."/>
        </authorList>
    </citation>
    <scope>NUCLEOTIDE SEQUENCE</scope>
    <source>
        <strain evidence="2">IBT 34128</strain>
    </source>
</reference>
<feature type="chain" id="PRO_5040964042" description="Lysine-specific metallo-endopeptidase domain-containing protein" evidence="1">
    <location>
        <begin position="24"/>
        <end position="299"/>
    </location>
</feature>
<dbReference type="AlphaFoldDB" id="A0A9W9F944"/>
<name>A0A9W9F944_9EURO</name>